<dbReference type="InterPro" id="IPR015421">
    <property type="entry name" value="PyrdxlP-dep_Trfase_major"/>
</dbReference>
<reference evidence="11 12" key="1">
    <citation type="submission" date="2020-04" db="EMBL/GenBank/DDBJ databases">
        <title>Usitatibacter rugosus gen. nov., sp. nov. and Usitatibacter palustris sp. nov., novel members of Usitatibacteraceae fam. nov. within the order Nitrosomonadales isolated from soil.</title>
        <authorList>
            <person name="Huber K.J."/>
            <person name="Neumann-Schaal M."/>
            <person name="Geppert A."/>
            <person name="Luckner M."/>
            <person name="Wanner G."/>
            <person name="Overmann J."/>
        </authorList>
    </citation>
    <scope>NUCLEOTIDE SEQUENCE [LARGE SCALE GENOMIC DNA]</scope>
    <source>
        <strain evidence="11 12">0125_3</strain>
    </source>
</reference>
<dbReference type="Gene3D" id="3.40.640.10">
    <property type="entry name" value="Type I PLP-dependent aspartate aminotransferase-like (Major domain)"/>
    <property type="match status" value="1"/>
</dbReference>
<dbReference type="EC" id="2.6.1.37" evidence="7"/>
<evidence type="ECO:0000256" key="5">
    <source>
        <dbReference type="ARBA" id="ARBA00023317"/>
    </source>
</evidence>
<dbReference type="AlphaFoldDB" id="A0A6M4GTM2"/>
<comment type="function">
    <text evidence="7">Involved in phosphonate degradation.</text>
</comment>
<keyword evidence="12" id="KW-1185">Reference proteome</keyword>
<evidence type="ECO:0000256" key="2">
    <source>
        <dbReference type="ARBA" id="ARBA00022576"/>
    </source>
</evidence>
<dbReference type="EMBL" id="CP053069">
    <property type="protein sequence ID" value="QJR10198.1"/>
    <property type="molecule type" value="Genomic_DNA"/>
</dbReference>
<comment type="catalytic activity">
    <reaction evidence="6 7">
        <text>(2-aminoethyl)phosphonate + pyruvate = phosphonoacetaldehyde + L-alanine</text>
        <dbReference type="Rhea" id="RHEA:17021"/>
        <dbReference type="ChEBI" id="CHEBI:15361"/>
        <dbReference type="ChEBI" id="CHEBI:57418"/>
        <dbReference type="ChEBI" id="CHEBI:57972"/>
        <dbReference type="ChEBI" id="CHEBI:58383"/>
        <dbReference type="EC" id="2.6.1.37"/>
    </reaction>
</comment>
<name>A0A6M4GTM2_9PROT</name>
<evidence type="ECO:0000256" key="7">
    <source>
        <dbReference type="HAMAP-Rule" id="MF_01376"/>
    </source>
</evidence>
<evidence type="ECO:0000259" key="10">
    <source>
        <dbReference type="Pfam" id="PF00266"/>
    </source>
</evidence>
<dbReference type="PANTHER" id="PTHR42778:SF1">
    <property type="entry name" value="2-AMINOETHYLPHOSPHONATE--PYRUVATE TRANSAMINASE"/>
    <property type="match status" value="1"/>
</dbReference>
<evidence type="ECO:0000256" key="6">
    <source>
        <dbReference type="ARBA" id="ARBA00049460"/>
    </source>
</evidence>
<dbReference type="InterPro" id="IPR012703">
    <property type="entry name" value="NH2EtPonate_pyrv_transaminase"/>
</dbReference>
<dbReference type="InterPro" id="IPR015424">
    <property type="entry name" value="PyrdxlP-dep_Trfase"/>
</dbReference>
<keyword evidence="2 7" id="KW-0032">Aminotransferase</keyword>
<dbReference type="PIRSF" id="PIRSF000524">
    <property type="entry name" value="SPT"/>
    <property type="match status" value="1"/>
</dbReference>
<dbReference type="HAMAP" id="MF_01376">
    <property type="entry name" value="PhnW_aminotrans_5"/>
    <property type="match status" value="1"/>
</dbReference>
<feature type="binding site" evidence="8">
    <location>
        <position position="339"/>
    </location>
    <ligand>
        <name>substrate</name>
    </ligand>
</feature>
<dbReference type="GO" id="GO:0019700">
    <property type="term" value="P:organic phosphonate catabolic process"/>
    <property type="evidence" value="ECO:0007669"/>
    <property type="project" value="UniProtKB-UniRule"/>
</dbReference>
<dbReference type="Gene3D" id="3.90.1150.10">
    <property type="entry name" value="Aspartate Aminotransferase, domain 1"/>
    <property type="match status" value="1"/>
</dbReference>
<evidence type="ECO:0000256" key="3">
    <source>
        <dbReference type="ARBA" id="ARBA00022679"/>
    </source>
</evidence>
<dbReference type="PANTHER" id="PTHR42778">
    <property type="entry name" value="2-AMINOETHYLPHOSPHONATE--PYRUVATE TRANSAMINASE"/>
    <property type="match status" value="1"/>
</dbReference>
<evidence type="ECO:0000256" key="4">
    <source>
        <dbReference type="ARBA" id="ARBA00022898"/>
    </source>
</evidence>
<dbReference type="Pfam" id="PF00266">
    <property type="entry name" value="Aminotran_5"/>
    <property type="match status" value="1"/>
</dbReference>
<dbReference type="SUPFAM" id="SSF53383">
    <property type="entry name" value="PLP-dependent transferases"/>
    <property type="match status" value="1"/>
</dbReference>
<sequence length="378" mass="40730">MIKGNDPILLTPGPLTTSLETKQAMLRDWGSWDATFNRITASICEDVVDVVHGKATHVAVPLQGSGTFSVEAAIGNLVPRDGKVLVPNNGAYCLRILKICKYLGRAHVALDIPEDKHPTAAMIEEALVKDPSITHVAQVHCETGAGILNPLAEIAEVCAKHGKGLIVDAMSSFGALDIDVSKHPMDAVIAASGKCIEGPPGMGFVIARKAVLEKCQGNSHSLAMDLYDQWTYMQKTTQWRFTPPTHVVAAFHAALGQFKAEGGQPARGARYRKNCETLIEGMGALGFRTFLSKEVQAPVIVTFHAPGDPAYTFKDFYEKVKARGYILYPGKLTQVETFRVGCIGAIDHNEMRNVVSAVAETLKEMGVQKVAPKLLAAA</sequence>
<feature type="domain" description="Aminotransferase class V" evidence="10">
    <location>
        <begin position="33"/>
        <end position="305"/>
    </location>
</feature>
<dbReference type="NCBIfam" id="TIGR02326">
    <property type="entry name" value="transamin_PhnW"/>
    <property type="match status" value="1"/>
</dbReference>
<dbReference type="Proteomes" id="UP000501534">
    <property type="component" value="Chromosome"/>
</dbReference>
<protein>
    <recommendedName>
        <fullName evidence="7">2-aminoethylphosphonate--pyruvate transaminase</fullName>
        <ecNumber evidence="7">2.6.1.37</ecNumber>
    </recommendedName>
    <alternativeName>
        <fullName evidence="7">2-aminoethylphosphonate aminotransferase</fullName>
    </alternativeName>
    <alternativeName>
        <fullName evidence="7">AEP transaminase</fullName>
        <shortName evidence="7">AEPT</shortName>
    </alternativeName>
</protein>
<proteinExistence type="inferred from homology"/>
<dbReference type="InterPro" id="IPR015422">
    <property type="entry name" value="PyrdxlP-dep_Trfase_small"/>
</dbReference>
<keyword evidence="5 7" id="KW-0670">Pyruvate</keyword>
<dbReference type="GO" id="GO:0047304">
    <property type="term" value="F:2-aminoethylphosphonate-pyruvate transaminase activity"/>
    <property type="evidence" value="ECO:0007669"/>
    <property type="project" value="UniProtKB-UniRule"/>
</dbReference>
<organism evidence="11 12">
    <name type="scientific">Usitatibacter rugosus</name>
    <dbReference type="NCBI Taxonomy" id="2732067"/>
    <lineage>
        <taxon>Bacteria</taxon>
        <taxon>Pseudomonadati</taxon>
        <taxon>Pseudomonadota</taxon>
        <taxon>Betaproteobacteria</taxon>
        <taxon>Nitrosomonadales</taxon>
        <taxon>Usitatibacteraceae</taxon>
        <taxon>Usitatibacter</taxon>
    </lineage>
</organism>
<comment type="cofactor">
    <cofactor evidence="1 7 9">
        <name>pyridoxal 5'-phosphate</name>
        <dbReference type="ChEBI" id="CHEBI:597326"/>
    </cofactor>
</comment>
<comment type="similarity">
    <text evidence="7">Belongs to the class-V pyridoxal-phosphate-dependent aminotransferase family. PhnW subfamily.</text>
</comment>
<evidence type="ECO:0000256" key="9">
    <source>
        <dbReference type="PIRSR" id="PIRSR000524-50"/>
    </source>
</evidence>
<keyword evidence="4 7" id="KW-0663">Pyridoxal phosphate</keyword>
<dbReference type="KEGG" id="uru:DSM104443_01252"/>
<dbReference type="NCBIfam" id="TIGR03301">
    <property type="entry name" value="PhnW-AepZ"/>
    <property type="match status" value="1"/>
</dbReference>
<accession>A0A6M4GTM2</accession>
<feature type="modified residue" description="N6-(pyridoxal phosphate)lysine" evidence="7 9">
    <location>
        <position position="194"/>
    </location>
</feature>
<evidence type="ECO:0000256" key="8">
    <source>
        <dbReference type="PIRSR" id="PIRSR000524-1"/>
    </source>
</evidence>
<evidence type="ECO:0000313" key="12">
    <source>
        <dbReference type="Proteomes" id="UP000501534"/>
    </source>
</evidence>
<gene>
    <name evidence="7 11" type="primary">phnW</name>
    <name evidence="11" type="ORF">DSM104443_01252</name>
</gene>
<keyword evidence="3 7" id="KW-0808">Transferase</keyword>
<dbReference type="NCBIfam" id="NF010006">
    <property type="entry name" value="PRK13479.1"/>
    <property type="match status" value="1"/>
</dbReference>
<comment type="subunit">
    <text evidence="7">Homodimer.</text>
</comment>
<evidence type="ECO:0000313" key="11">
    <source>
        <dbReference type="EMBL" id="QJR10198.1"/>
    </source>
</evidence>
<dbReference type="InterPro" id="IPR000192">
    <property type="entry name" value="Aminotrans_V_dom"/>
</dbReference>
<evidence type="ECO:0000256" key="1">
    <source>
        <dbReference type="ARBA" id="ARBA00001933"/>
    </source>
</evidence>
<dbReference type="InterPro" id="IPR024169">
    <property type="entry name" value="SP_NH2Trfase/AEP_transaminase"/>
</dbReference>
<dbReference type="RefSeq" id="WP_171090542.1">
    <property type="nucleotide sequence ID" value="NZ_CP053069.1"/>
</dbReference>